<dbReference type="EMBL" id="LN724991">
    <property type="protein sequence ID" value="CEP10708.1"/>
    <property type="molecule type" value="Genomic_DNA"/>
</dbReference>
<gene>
    <name evidence="2" type="primary">PARPA_04462.1 scaffold 13810</name>
</gene>
<feature type="compositionally biased region" description="Basic and acidic residues" evidence="1">
    <location>
        <begin position="225"/>
        <end position="238"/>
    </location>
</feature>
<dbReference type="Proteomes" id="UP000054107">
    <property type="component" value="Unassembled WGS sequence"/>
</dbReference>
<protein>
    <submittedName>
        <fullName evidence="2">Uncharacterized protein</fullName>
    </submittedName>
</protein>
<reference evidence="2 3" key="1">
    <citation type="submission" date="2014-09" db="EMBL/GenBank/DDBJ databases">
        <authorList>
            <person name="Ellenberger Sabrina"/>
        </authorList>
    </citation>
    <scope>NUCLEOTIDE SEQUENCE [LARGE SCALE GENOMIC DNA]</scope>
    <source>
        <strain evidence="2 3">CBS 412.66</strain>
    </source>
</reference>
<sequence>MTQSNGESPSEFLSRLYEGADLANISDEKFIFSKFKTGLLIDIKVFCKEMYALNFQEWIKHSNAWWNAHSVKTIHLVDNPFNSANISNPNGNNGKNLNLKTVNSEEMAPSKDVFIKPNPKLAKEAYASPMSPSIANLTAKMEALELHSLIPNTGEKGQIDSSVIRGNAIKSLIADKEFKSFIKNIIQETYDEKVTPYKPYKNTKQRKDNYSYQFDTNYYPEQDYYPDRYYQDRRGQDR</sequence>
<feature type="non-terminal residue" evidence="2">
    <location>
        <position position="238"/>
    </location>
</feature>
<evidence type="ECO:0000313" key="2">
    <source>
        <dbReference type="EMBL" id="CEP10708.1"/>
    </source>
</evidence>
<dbReference type="OrthoDB" id="2275032at2759"/>
<feature type="region of interest" description="Disordered" evidence="1">
    <location>
        <begin position="218"/>
        <end position="238"/>
    </location>
</feature>
<dbReference type="STRING" id="35722.A0A0B7N5J1"/>
<evidence type="ECO:0000313" key="3">
    <source>
        <dbReference type="Proteomes" id="UP000054107"/>
    </source>
</evidence>
<dbReference type="AlphaFoldDB" id="A0A0B7N5J1"/>
<proteinExistence type="predicted"/>
<evidence type="ECO:0000256" key="1">
    <source>
        <dbReference type="SAM" id="MobiDB-lite"/>
    </source>
</evidence>
<name>A0A0B7N5J1_9FUNG</name>
<keyword evidence="3" id="KW-1185">Reference proteome</keyword>
<organism evidence="2 3">
    <name type="scientific">Parasitella parasitica</name>
    <dbReference type="NCBI Taxonomy" id="35722"/>
    <lineage>
        <taxon>Eukaryota</taxon>
        <taxon>Fungi</taxon>
        <taxon>Fungi incertae sedis</taxon>
        <taxon>Mucoromycota</taxon>
        <taxon>Mucoromycotina</taxon>
        <taxon>Mucoromycetes</taxon>
        <taxon>Mucorales</taxon>
        <taxon>Mucorineae</taxon>
        <taxon>Mucoraceae</taxon>
        <taxon>Parasitella</taxon>
    </lineage>
</organism>
<accession>A0A0B7N5J1</accession>